<evidence type="ECO:0000313" key="1">
    <source>
        <dbReference type="EMBL" id="AVO36250.1"/>
    </source>
</evidence>
<proteinExistence type="predicted"/>
<dbReference type="RefSeq" id="WP_106704792.1">
    <property type="nucleotide sequence ID" value="NZ_CP027666.1"/>
</dbReference>
<protein>
    <recommendedName>
        <fullName evidence="3">DUF721 domain-containing protein</fullName>
    </recommendedName>
</protein>
<dbReference type="AlphaFoldDB" id="A0A2S0MK51"/>
<name>A0A2S0MK51_9BURK</name>
<gene>
    <name evidence="1" type="ORF">C6570_17545</name>
</gene>
<evidence type="ECO:0008006" key="3">
    <source>
        <dbReference type="Google" id="ProtNLM"/>
    </source>
</evidence>
<reference evidence="1 2" key="1">
    <citation type="submission" date="2018-03" db="EMBL/GenBank/DDBJ databases">
        <title>Genome sequencing of Ottowia sp.</title>
        <authorList>
            <person name="Kim S.-J."/>
            <person name="Heo J."/>
            <person name="Kwon S.-W."/>
        </authorList>
    </citation>
    <scope>NUCLEOTIDE SEQUENCE [LARGE SCALE GENOMIC DNA]</scope>
    <source>
        <strain evidence="1 2">KADR8-3</strain>
    </source>
</reference>
<accession>A0A2S0MK51</accession>
<evidence type="ECO:0000313" key="2">
    <source>
        <dbReference type="Proteomes" id="UP000239709"/>
    </source>
</evidence>
<keyword evidence="2" id="KW-1185">Reference proteome</keyword>
<organism evidence="1 2">
    <name type="scientific">Ottowia oryzae</name>
    <dbReference type="NCBI Taxonomy" id="2109914"/>
    <lineage>
        <taxon>Bacteria</taxon>
        <taxon>Pseudomonadati</taxon>
        <taxon>Pseudomonadota</taxon>
        <taxon>Betaproteobacteria</taxon>
        <taxon>Burkholderiales</taxon>
        <taxon>Comamonadaceae</taxon>
        <taxon>Ottowia</taxon>
    </lineage>
</organism>
<dbReference type="OrthoDB" id="9155022at2"/>
<dbReference type="KEGG" id="otk:C6570_17545"/>
<dbReference type="Proteomes" id="UP000239709">
    <property type="component" value="Chromosome"/>
</dbReference>
<sequence>MNITRHSAIPVQQAVDESPTLARLSQLARQSSARMALVRPIIPAPLRKLVQPGVPEPDSWCVLVPHAAAAAKLRQLMPRMIKALQEGGEPVQAIRIKVMQSPH</sequence>
<dbReference type="EMBL" id="CP027666">
    <property type="protein sequence ID" value="AVO36250.1"/>
    <property type="molecule type" value="Genomic_DNA"/>
</dbReference>